<evidence type="ECO:0000313" key="8">
    <source>
        <dbReference type="Proteomes" id="UP000198393"/>
    </source>
</evidence>
<proteinExistence type="predicted"/>
<feature type="transmembrane region" description="Helical" evidence="5">
    <location>
        <begin position="140"/>
        <end position="164"/>
    </location>
</feature>
<keyword evidence="2 5" id="KW-0812">Transmembrane</keyword>
<feature type="transmembrane region" description="Helical" evidence="5">
    <location>
        <begin position="53"/>
        <end position="75"/>
    </location>
</feature>
<evidence type="ECO:0000313" key="7">
    <source>
        <dbReference type="EMBL" id="SNS83477.1"/>
    </source>
</evidence>
<dbReference type="Proteomes" id="UP000198393">
    <property type="component" value="Unassembled WGS sequence"/>
</dbReference>
<name>A0A239HQ63_EKHLU</name>
<dbReference type="GO" id="GO:0016020">
    <property type="term" value="C:membrane"/>
    <property type="evidence" value="ECO:0007669"/>
    <property type="project" value="UniProtKB-SubCell"/>
</dbReference>
<protein>
    <submittedName>
        <fullName evidence="7">Sterol desaturase/sphingolipid hydroxylase, fatty acid hydroxylase superfamily</fullName>
    </submittedName>
</protein>
<organism evidence="7 8">
    <name type="scientific">Ekhidna lutea</name>
    <dbReference type="NCBI Taxonomy" id="447679"/>
    <lineage>
        <taxon>Bacteria</taxon>
        <taxon>Pseudomonadati</taxon>
        <taxon>Bacteroidota</taxon>
        <taxon>Cytophagia</taxon>
        <taxon>Cytophagales</taxon>
        <taxon>Reichenbachiellaceae</taxon>
        <taxon>Ekhidna</taxon>
    </lineage>
</organism>
<dbReference type="PANTHER" id="PTHR11863">
    <property type="entry name" value="STEROL DESATURASE"/>
    <property type="match status" value="1"/>
</dbReference>
<feature type="transmembrane region" description="Helical" evidence="5">
    <location>
        <begin position="95"/>
        <end position="113"/>
    </location>
</feature>
<dbReference type="Pfam" id="PF04116">
    <property type="entry name" value="FA_hydroxylase"/>
    <property type="match status" value="1"/>
</dbReference>
<dbReference type="GO" id="GO:0008610">
    <property type="term" value="P:lipid biosynthetic process"/>
    <property type="evidence" value="ECO:0007669"/>
    <property type="project" value="InterPro"/>
</dbReference>
<sequence>MDVMEVVIRSVSLNLFRYFGVAGFAFLLFYVIFKSRWSYWKIQQTFPKPNDYWREIIFSLITVIIFMIVAVIIFASPLRNYTLLYESIDVYGMGYWWLSIFLMILLHDTYFYWMHRMMHHPKIFKWVHRTHHQSTNPSPWAAYAFHPIEAFVEASIIFPIAFIIPFHRTALLAFLVFMIVYNVYGHLGYELYPKGFNKHWLGKWINTSVNHNQHHKQFTGNYGLYFLFWDRIMGTIRSDYDDAYQHSDSRRTGS</sequence>
<evidence type="ECO:0000256" key="1">
    <source>
        <dbReference type="ARBA" id="ARBA00004370"/>
    </source>
</evidence>
<evidence type="ECO:0000256" key="5">
    <source>
        <dbReference type="SAM" id="Phobius"/>
    </source>
</evidence>
<evidence type="ECO:0000256" key="2">
    <source>
        <dbReference type="ARBA" id="ARBA00022692"/>
    </source>
</evidence>
<keyword evidence="8" id="KW-1185">Reference proteome</keyword>
<dbReference type="InterPro" id="IPR006694">
    <property type="entry name" value="Fatty_acid_hydroxylase"/>
</dbReference>
<dbReference type="GO" id="GO:0016491">
    <property type="term" value="F:oxidoreductase activity"/>
    <property type="evidence" value="ECO:0007669"/>
    <property type="project" value="InterPro"/>
</dbReference>
<evidence type="ECO:0000256" key="3">
    <source>
        <dbReference type="ARBA" id="ARBA00022989"/>
    </source>
</evidence>
<dbReference type="EMBL" id="FZPD01000002">
    <property type="protein sequence ID" value="SNS83477.1"/>
    <property type="molecule type" value="Genomic_DNA"/>
</dbReference>
<feature type="domain" description="Fatty acid hydroxylase" evidence="6">
    <location>
        <begin position="101"/>
        <end position="235"/>
    </location>
</feature>
<accession>A0A239HQ63</accession>
<feature type="transmembrane region" description="Helical" evidence="5">
    <location>
        <begin position="15"/>
        <end position="33"/>
    </location>
</feature>
<gene>
    <name evidence="7" type="ORF">SAMN05421640_1440</name>
</gene>
<keyword evidence="3 5" id="KW-1133">Transmembrane helix</keyword>
<evidence type="ECO:0000259" key="6">
    <source>
        <dbReference type="Pfam" id="PF04116"/>
    </source>
</evidence>
<evidence type="ECO:0000256" key="4">
    <source>
        <dbReference type="ARBA" id="ARBA00023136"/>
    </source>
</evidence>
<reference evidence="7 8" key="1">
    <citation type="submission" date="2017-06" db="EMBL/GenBank/DDBJ databases">
        <authorList>
            <person name="Kim H.J."/>
            <person name="Triplett B.A."/>
        </authorList>
    </citation>
    <scope>NUCLEOTIDE SEQUENCE [LARGE SCALE GENOMIC DNA]</scope>
    <source>
        <strain evidence="7 8">DSM 19307</strain>
    </source>
</reference>
<dbReference type="OrthoDB" id="9770329at2"/>
<feature type="transmembrane region" description="Helical" evidence="5">
    <location>
        <begin position="170"/>
        <end position="189"/>
    </location>
</feature>
<dbReference type="AlphaFoldDB" id="A0A239HQ63"/>
<dbReference type="GO" id="GO:0005506">
    <property type="term" value="F:iron ion binding"/>
    <property type="evidence" value="ECO:0007669"/>
    <property type="project" value="InterPro"/>
</dbReference>
<dbReference type="InterPro" id="IPR050307">
    <property type="entry name" value="Sterol_Desaturase_Related"/>
</dbReference>
<keyword evidence="4 5" id="KW-0472">Membrane</keyword>
<comment type="subcellular location">
    <subcellularLocation>
        <location evidence="1">Membrane</location>
    </subcellularLocation>
</comment>